<feature type="transmembrane region" description="Helical" evidence="4">
    <location>
        <begin position="379"/>
        <end position="398"/>
    </location>
</feature>
<reference evidence="5" key="2">
    <citation type="submission" date="2021-04" db="EMBL/GenBank/DDBJ databases">
        <authorList>
            <person name="Dong X."/>
        </authorList>
    </citation>
    <scope>NUCLEOTIDE SEQUENCE</scope>
    <source>
        <strain evidence="5">ZWT</strain>
    </source>
</reference>
<dbReference type="AlphaFoldDB" id="A0A9J6P1N3"/>
<accession>A0A9J6P1N3</accession>
<dbReference type="EMBL" id="JAGSOJ010000002">
    <property type="protein sequence ID" value="MCM1989953.1"/>
    <property type="molecule type" value="Genomic_DNA"/>
</dbReference>
<evidence type="ECO:0000256" key="4">
    <source>
        <dbReference type="SAM" id="Phobius"/>
    </source>
</evidence>
<comment type="similarity">
    <text evidence="1">Belongs to the GerABKA family.</text>
</comment>
<dbReference type="GO" id="GO:0009847">
    <property type="term" value="P:spore germination"/>
    <property type="evidence" value="ECO:0007669"/>
    <property type="project" value="InterPro"/>
</dbReference>
<sequence length="495" mass="55635">MKTNLDKNIDFILNEIGKKSPITVKKFLIGKNKTLNVALIFVNGLMSRSLIDRDILNPLMIHVNEELIPGESLAEYISQRYIPMGGTKVEEDINKVIESIKIGKTAMLVEGTNSIIVIDTIDSTHYRAIADPPNESAIRGSREGFVENIGVNISILRRKIKDKNLTMENLIIGKRSQTDVVIMYIDDIVDKDVLKQVRNKLNSIDVDSINAAGMIEQYIEDSPYSVFPQAFNTERPDIVKANLMEGKIAILVNGNPSVITVPAVFIEFFQAVEDYYERTIVSSFARILRILAVFMVITLPSIYLTLIQYNAELIPIKFINPIVQSREGIALTPFLEILAMEVVVEFLREGGLRLPPKIAGTLSIVGGIIIGNTAIESRIVSPTTLLVVGISVLSTFLVPNYEMSLSIRFIRFPMLVLANTIGFMGIAAGWFFLMVHLFSLESYGVPYVSIKEKDMKDIFIRAPLWMMNKRPEAIPNNNQTRQNDFRKQFKGEKDE</sequence>
<comment type="caution">
    <text evidence="5">The sequence shown here is derived from an EMBL/GenBank/DDBJ whole genome shotgun (WGS) entry which is preliminary data.</text>
</comment>
<dbReference type="PANTHER" id="PTHR22550">
    <property type="entry name" value="SPORE GERMINATION PROTEIN"/>
    <property type="match status" value="1"/>
</dbReference>
<keyword evidence="4" id="KW-0812">Transmembrane</keyword>
<proteinExistence type="inferred from homology"/>
<reference evidence="5" key="1">
    <citation type="journal article" date="2021" name="mSystems">
        <title>Bacteria and Archaea Synergistically Convert Glycine Betaine to Biogenic Methane in the Formosa Cold Seep of the South China Sea.</title>
        <authorList>
            <person name="Li L."/>
            <person name="Zhang W."/>
            <person name="Zhang S."/>
            <person name="Song L."/>
            <person name="Sun Q."/>
            <person name="Zhang H."/>
            <person name="Xiang H."/>
            <person name="Dong X."/>
        </authorList>
    </citation>
    <scope>NUCLEOTIDE SEQUENCE</scope>
    <source>
        <strain evidence="5">ZWT</strain>
    </source>
</reference>
<dbReference type="InterPro" id="IPR004995">
    <property type="entry name" value="Spore_Ger"/>
</dbReference>
<protein>
    <submittedName>
        <fullName evidence="5">Spore germination protein</fullName>
    </submittedName>
</protein>
<evidence type="ECO:0000256" key="3">
    <source>
        <dbReference type="SAM" id="MobiDB-lite"/>
    </source>
</evidence>
<keyword evidence="2 4" id="KW-0472">Membrane</keyword>
<dbReference type="Pfam" id="PF03323">
    <property type="entry name" value="GerA"/>
    <property type="match status" value="1"/>
</dbReference>
<keyword evidence="4" id="KW-1133">Transmembrane helix</keyword>
<dbReference type="RefSeq" id="WP_250859001.1">
    <property type="nucleotide sequence ID" value="NZ_JAGSOJ010000002.1"/>
</dbReference>
<dbReference type="GO" id="GO:0016020">
    <property type="term" value="C:membrane"/>
    <property type="evidence" value="ECO:0007669"/>
    <property type="project" value="InterPro"/>
</dbReference>
<feature type="transmembrane region" description="Helical" evidence="4">
    <location>
        <begin position="410"/>
        <end position="433"/>
    </location>
</feature>
<dbReference type="PIRSF" id="PIRSF005690">
    <property type="entry name" value="GerBA"/>
    <property type="match status" value="1"/>
</dbReference>
<dbReference type="InterPro" id="IPR050768">
    <property type="entry name" value="UPF0353/GerABKA_families"/>
</dbReference>
<feature type="compositionally biased region" description="Basic and acidic residues" evidence="3">
    <location>
        <begin position="483"/>
        <end position="495"/>
    </location>
</feature>
<evidence type="ECO:0000256" key="1">
    <source>
        <dbReference type="ARBA" id="ARBA00005278"/>
    </source>
</evidence>
<keyword evidence="6" id="KW-1185">Reference proteome</keyword>
<feature type="transmembrane region" description="Helical" evidence="4">
    <location>
        <begin position="354"/>
        <end position="373"/>
    </location>
</feature>
<name>A0A9J6P1N3_9CLOT</name>
<dbReference type="PANTHER" id="PTHR22550:SF16">
    <property type="entry name" value="SPORE GERMINATION PROTEIN"/>
    <property type="match status" value="1"/>
</dbReference>
<gene>
    <name evidence="5" type="ORF">KDK92_09385</name>
</gene>
<evidence type="ECO:0000313" key="6">
    <source>
        <dbReference type="Proteomes" id="UP001056429"/>
    </source>
</evidence>
<feature type="region of interest" description="Disordered" evidence="3">
    <location>
        <begin position="472"/>
        <end position="495"/>
    </location>
</feature>
<feature type="transmembrane region" description="Helical" evidence="4">
    <location>
        <begin position="287"/>
        <end position="309"/>
    </location>
</feature>
<evidence type="ECO:0000313" key="5">
    <source>
        <dbReference type="EMBL" id="MCM1989953.1"/>
    </source>
</evidence>
<evidence type="ECO:0000256" key="2">
    <source>
        <dbReference type="ARBA" id="ARBA00023136"/>
    </source>
</evidence>
<dbReference type="Proteomes" id="UP001056429">
    <property type="component" value="Unassembled WGS sequence"/>
</dbReference>
<organism evidence="5 6">
    <name type="scientific">Oceanirhabdus seepicola</name>
    <dbReference type="NCBI Taxonomy" id="2828781"/>
    <lineage>
        <taxon>Bacteria</taxon>
        <taxon>Bacillati</taxon>
        <taxon>Bacillota</taxon>
        <taxon>Clostridia</taxon>
        <taxon>Eubacteriales</taxon>
        <taxon>Clostridiaceae</taxon>
        <taxon>Oceanirhabdus</taxon>
    </lineage>
</organism>